<keyword evidence="8" id="KW-0804">Transcription</keyword>
<feature type="compositionally biased region" description="Basic and acidic residues" evidence="12">
    <location>
        <begin position="323"/>
        <end position="333"/>
    </location>
</feature>
<keyword evidence="7" id="KW-0805">Transcription regulation</keyword>
<dbReference type="SMART" id="SM00249">
    <property type="entry name" value="PHD"/>
    <property type="match status" value="1"/>
</dbReference>
<feature type="binding site" evidence="10">
    <location>
        <position position="641"/>
    </location>
    <ligand>
        <name>Zn(2+)</name>
        <dbReference type="ChEBI" id="CHEBI:29105"/>
        <label>2</label>
    </ligand>
</feature>
<feature type="compositionally biased region" description="Low complexity" evidence="12">
    <location>
        <begin position="595"/>
        <end position="605"/>
    </location>
</feature>
<dbReference type="GO" id="GO:0005634">
    <property type="term" value="C:nucleus"/>
    <property type="evidence" value="ECO:0007669"/>
    <property type="project" value="UniProtKB-SubCell"/>
</dbReference>
<dbReference type="GO" id="GO:0008270">
    <property type="term" value="F:zinc ion binding"/>
    <property type="evidence" value="ECO:0007669"/>
    <property type="project" value="UniProtKB-KW"/>
</dbReference>
<keyword evidence="5 11" id="KW-0863">Zinc-finger</keyword>
<feature type="region of interest" description="Disordered" evidence="12">
    <location>
        <begin position="547"/>
        <end position="608"/>
    </location>
</feature>
<feature type="binding site" evidence="10">
    <location>
        <position position="647"/>
    </location>
    <ligand>
        <name>Zn(2+)</name>
        <dbReference type="ChEBI" id="CHEBI:29105"/>
        <label>1</label>
    </ligand>
</feature>
<feature type="compositionally biased region" description="Pro residues" evidence="12">
    <location>
        <begin position="294"/>
        <end position="304"/>
    </location>
</feature>
<evidence type="ECO:0000259" key="13">
    <source>
        <dbReference type="PROSITE" id="PS50016"/>
    </source>
</evidence>
<feature type="compositionally biased region" description="Polar residues" evidence="12">
    <location>
        <begin position="226"/>
        <end position="235"/>
    </location>
</feature>
<dbReference type="PROSITE" id="PS01359">
    <property type="entry name" value="ZF_PHD_1"/>
    <property type="match status" value="1"/>
</dbReference>
<keyword evidence="3" id="KW-0341">Growth regulation</keyword>
<organism evidence="14 15">
    <name type="scientific">Panagrellus redivivus</name>
    <name type="common">Microworm</name>
    <dbReference type="NCBI Taxonomy" id="6233"/>
    <lineage>
        <taxon>Eukaryota</taxon>
        <taxon>Metazoa</taxon>
        <taxon>Ecdysozoa</taxon>
        <taxon>Nematoda</taxon>
        <taxon>Chromadorea</taxon>
        <taxon>Rhabditida</taxon>
        <taxon>Tylenchina</taxon>
        <taxon>Panagrolaimomorpha</taxon>
        <taxon>Panagrolaimoidea</taxon>
        <taxon>Panagrolaimidae</taxon>
        <taxon>Panagrellus</taxon>
    </lineage>
</organism>
<dbReference type="PANTHER" id="PTHR10333:SF103">
    <property type="entry name" value="INHIBITOR OF GROWTH PROTEIN 3"/>
    <property type="match status" value="1"/>
</dbReference>
<feature type="binding site" evidence="10">
    <location>
        <position position="663"/>
    </location>
    <ligand>
        <name>Zn(2+)</name>
        <dbReference type="ChEBI" id="CHEBI:29105"/>
        <label>2</label>
    </ligand>
</feature>
<evidence type="ECO:0000256" key="12">
    <source>
        <dbReference type="SAM" id="MobiDB-lite"/>
    </source>
</evidence>
<evidence type="ECO:0000256" key="3">
    <source>
        <dbReference type="ARBA" id="ARBA00022604"/>
    </source>
</evidence>
<dbReference type="Gene3D" id="3.30.40.10">
    <property type="entry name" value="Zinc/RING finger domain, C3HC4 (zinc finger)"/>
    <property type="match status" value="1"/>
</dbReference>
<feature type="region of interest" description="Disordered" evidence="12">
    <location>
        <begin position="671"/>
        <end position="695"/>
    </location>
</feature>
<feature type="binding site" evidence="10">
    <location>
        <position position="625"/>
    </location>
    <ligand>
        <name>Zn(2+)</name>
        <dbReference type="ChEBI" id="CHEBI:29105"/>
        <label>1</label>
    </ligand>
</feature>
<keyword evidence="4 10" id="KW-0479">Metal-binding</keyword>
<feature type="compositionally biased region" description="Low complexity" evidence="12">
    <location>
        <begin position="202"/>
        <end position="212"/>
    </location>
</feature>
<evidence type="ECO:0000256" key="10">
    <source>
        <dbReference type="PIRSR" id="PIRSR628651-51"/>
    </source>
</evidence>
<evidence type="ECO:0000256" key="5">
    <source>
        <dbReference type="ARBA" id="ARBA00022771"/>
    </source>
</evidence>
<evidence type="ECO:0000256" key="8">
    <source>
        <dbReference type="ARBA" id="ARBA00023163"/>
    </source>
</evidence>
<evidence type="ECO:0000256" key="2">
    <source>
        <dbReference type="ARBA" id="ARBA00010210"/>
    </source>
</evidence>
<comment type="similarity">
    <text evidence="2">Belongs to the ING family.</text>
</comment>
<name>A0A7E4ZZN1_PANRE</name>
<protein>
    <submittedName>
        <fullName evidence="15">PHD-type domain-containing protein</fullName>
    </submittedName>
</protein>
<evidence type="ECO:0000256" key="11">
    <source>
        <dbReference type="PROSITE-ProRule" id="PRU00146"/>
    </source>
</evidence>
<accession>A0A7E4ZZN1</accession>
<dbReference type="InterPro" id="IPR011011">
    <property type="entry name" value="Znf_FYVE_PHD"/>
</dbReference>
<feature type="region of interest" description="Disordered" evidence="12">
    <location>
        <begin position="162"/>
        <end position="462"/>
    </location>
</feature>
<feature type="binding site" evidence="10">
    <location>
        <position position="623"/>
    </location>
    <ligand>
        <name>Zn(2+)</name>
        <dbReference type="ChEBI" id="CHEBI:29105"/>
        <label>1</label>
    </ligand>
</feature>
<keyword evidence="14" id="KW-1185">Reference proteome</keyword>
<dbReference type="InterPro" id="IPR013083">
    <property type="entry name" value="Znf_RING/FYVE/PHD"/>
</dbReference>
<evidence type="ECO:0000313" key="14">
    <source>
        <dbReference type="Proteomes" id="UP000492821"/>
    </source>
</evidence>
<dbReference type="Proteomes" id="UP000492821">
    <property type="component" value="Unassembled WGS sequence"/>
</dbReference>
<dbReference type="SUPFAM" id="SSF57903">
    <property type="entry name" value="FYVE/PHD zinc finger"/>
    <property type="match status" value="1"/>
</dbReference>
<dbReference type="CDD" id="cd15505">
    <property type="entry name" value="PHD_ING"/>
    <property type="match status" value="1"/>
</dbReference>
<dbReference type="PANTHER" id="PTHR10333">
    <property type="entry name" value="INHIBITOR OF GROWTH PROTEIN"/>
    <property type="match status" value="1"/>
</dbReference>
<feature type="binding site" evidence="10">
    <location>
        <position position="636"/>
    </location>
    <ligand>
        <name>Zn(2+)</name>
        <dbReference type="ChEBI" id="CHEBI:29105"/>
        <label>2</label>
    </ligand>
</feature>
<feature type="compositionally biased region" description="Basic residues" evidence="12">
    <location>
        <begin position="445"/>
        <end position="457"/>
    </location>
</feature>
<dbReference type="InterPro" id="IPR019787">
    <property type="entry name" value="Znf_PHD-finger"/>
</dbReference>
<feature type="domain" description="PHD-type" evidence="13">
    <location>
        <begin position="620"/>
        <end position="669"/>
    </location>
</feature>
<feature type="binding site" evidence="10">
    <location>
        <position position="666"/>
    </location>
    <ligand>
        <name>Zn(2+)</name>
        <dbReference type="ChEBI" id="CHEBI:29105"/>
        <label>2</label>
    </ligand>
</feature>
<feature type="binding site" evidence="10">
    <location>
        <position position="650"/>
    </location>
    <ligand>
        <name>Zn(2+)</name>
        <dbReference type="ChEBI" id="CHEBI:29105"/>
        <label>1</label>
    </ligand>
</feature>
<dbReference type="InterPro" id="IPR028651">
    <property type="entry name" value="ING_fam"/>
</dbReference>
<feature type="compositionally biased region" description="Basic residues" evidence="12">
    <location>
        <begin position="564"/>
        <end position="576"/>
    </location>
</feature>
<evidence type="ECO:0000256" key="9">
    <source>
        <dbReference type="ARBA" id="ARBA00023242"/>
    </source>
</evidence>
<comment type="subcellular location">
    <subcellularLocation>
        <location evidence="1">Nucleus</location>
    </subcellularLocation>
</comment>
<feature type="region of interest" description="Disordered" evidence="12">
    <location>
        <begin position="1"/>
        <end position="20"/>
    </location>
</feature>
<dbReference type="InterPro" id="IPR019786">
    <property type="entry name" value="Zinc_finger_PHD-type_CS"/>
</dbReference>
<evidence type="ECO:0000313" key="15">
    <source>
        <dbReference type="WBParaSite" id="Pan_g5696.t1"/>
    </source>
</evidence>
<sequence length="695" mass="75976">MNHSPAEAAAAEPSADQPRRRCLKQSYPFDYEGVGEDPSLPLQSSCLVWMKQVNQVDNFFKKKMDELRKLIDDNANPPESRRNHMVQLRLTMRQMRLAVEEKSVRNERFIDCVNNIANISAMAAAAAEAEKSAPPATVPKMKRLHNKLAELRRLKAEKRLARERAKREAEENEAVTDEIAQVEVDGDVGQIAFPSVTPSPPTVSETSKASSESADKSDIVAPTKRGFNQDNQGSSPLLKRIKIEANSAEPEVPVLKSSPKPKDNDVPKPATPSKVEEPQPSPPKEVEKPGEPSAEPPLPAPTPQKPLEVEVELPQEPVEPIAEPERVEVELPKVPDVSEPEQSLPEVPERPETPLDTFETSEEMPITREATPLPKKEVTPVPSKTVSPKATPKKAEKPKKTPEPKTPKKAEKPSPKKVYKKLKKVIKPKRHVTRLAKKAAMAAKPARKISTRKRIATRKSLDKPVLTPEEIATKKAERARLKEQRLAQRRREEADAAEVAMVAAQLEAEGEIPSRRAAATAAAAAIHSAQSPRSSFAVSNPLAAFAMTSPKPSESSRSGSTSTRGKRGGRGGRGRGGRGGSNLTRADLRSPSTVSRGGSRAASRRNTVSDAPAPVAIDTNLYCSCQTISYGDMIACEGEHCQYQWFHFGCVNVTKAPETDWFCPDCLPARRKPSSRRGGRGGVTKRGKRGRKTGA</sequence>
<dbReference type="PROSITE" id="PS50016">
    <property type="entry name" value="ZF_PHD_2"/>
    <property type="match status" value="1"/>
</dbReference>
<reference evidence="14" key="1">
    <citation type="journal article" date="2013" name="Genetics">
        <title>The draft genome and transcriptome of Panagrellus redivivus are shaped by the harsh demands of a free-living lifestyle.</title>
        <authorList>
            <person name="Srinivasan J."/>
            <person name="Dillman A.R."/>
            <person name="Macchietto M.G."/>
            <person name="Heikkinen L."/>
            <person name="Lakso M."/>
            <person name="Fracchia K.M."/>
            <person name="Antoshechkin I."/>
            <person name="Mortazavi A."/>
            <person name="Wong G."/>
            <person name="Sternberg P.W."/>
        </authorList>
    </citation>
    <scope>NUCLEOTIDE SEQUENCE [LARGE SCALE GENOMIC DNA]</scope>
    <source>
        <strain evidence="14">MT8872</strain>
    </source>
</reference>
<feature type="compositionally biased region" description="Basic and acidic residues" evidence="12">
    <location>
        <begin position="393"/>
        <end position="414"/>
    </location>
</feature>
<feature type="compositionally biased region" description="Basic residues" evidence="12">
    <location>
        <begin position="415"/>
        <end position="437"/>
    </location>
</feature>
<evidence type="ECO:0000256" key="6">
    <source>
        <dbReference type="ARBA" id="ARBA00022833"/>
    </source>
</evidence>
<evidence type="ECO:0000256" key="7">
    <source>
        <dbReference type="ARBA" id="ARBA00023015"/>
    </source>
</evidence>
<feature type="compositionally biased region" description="Low complexity" evidence="12">
    <location>
        <begin position="1"/>
        <end position="15"/>
    </location>
</feature>
<evidence type="ECO:0000256" key="1">
    <source>
        <dbReference type="ARBA" id="ARBA00004123"/>
    </source>
</evidence>
<keyword evidence="9" id="KW-0539">Nucleus</keyword>
<reference evidence="15" key="2">
    <citation type="submission" date="2020-10" db="UniProtKB">
        <authorList>
            <consortium name="WormBaseParasite"/>
        </authorList>
    </citation>
    <scope>IDENTIFICATION</scope>
</reference>
<dbReference type="AlphaFoldDB" id="A0A7E4ZZN1"/>
<dbReference type="WBParaSite" id="Pan_g5696.t1">
    <property type="protein sequence ID" value="Pan_g5696.t1"/>
    <property type="gene ID" value="Pan_g5696"/>
</dbReference>
<keyword evidence="6 10" id="KW-0862">Zinc</keyword>
<proteinExistence type="inferred from homology"/>
<dbReference type="InterPro" id="IPR001965">
    <property type="entry name" value="Znf_PHD"/>
</dbReference>
<evidence type="ECO:0000256" key="4">
    <source>
        <dbReference type="ARBA" id="ARBA00022723"/>
    </source>
</evidence>